<reference evidence="2 3" key="1">
    <citation type="submission" date="2024-09" db="EMBL/GenBank/DDBJ databases">
        <title>Chromosome-scale assembly of Riccia fluitans.</title>
        <authorList>
            <person name="Paukszto L."/>
            <person name="Sawicki J."/>
            <person name="Karawczyk K."/>
            <person name="Piernik-Szablinska J."/>
            <person name="Szczecinska M."/>
            <person name="Mazdziarz M."/>
        </authorList>
    </citation>
    <scope>NUCLEOTIDE SEQUENCE [LARGE SCALE GENOMIC DNA]</scope>
    <source>
        <strain evidence="2">Rf_01</strain>
        <tissue evidence="2">Aerial parts of the thallus</tissue>
    </source>
</reference>
<evidence type="ECO:0000313" key="2">
    <source>
        <dbReference type="EMBL" id="KAL2631712.1"/>
    </source>
</evidence>
<dbReference type="InterPro" id="IPR036884">
    <property type="entry name" value="2Fe-2S-bd_dom_sf"/>
</dbReference>
<dbReference type="Gene3D" id="1.10.150.120">
    <property type="entry name" value="[2Fe-2S]-binding domain"/>
    <property type="match status" value="1"/>
</dbReference>
<dbReference type="PANTHER" id="PTHR11908">
    <property type="entry name" value="XANTHINE DEHYDROGENASE"/>
    <property type="match status" value="1"/>
</dbReference>
<dbReference type="AlphaFoldDB" id="A0ABD1YLQ5"/>
<sequence>MTVGSERSRLRDQETGCIDRMLVRSKGSTMWIGVSIAAPLRKCSRKAKDEGGTALPTSVEAETFIAGNICRCTGYRPIFDVCKSFASNVDIEDLGINTV</sequence>
<evidence type="ECO:0008006" key="4">
    <source>
        <dbReference type="Google" id="ProtNLM"/>
    </source>
</evidence>
<gene>
    <name evidence="2" type="ORF">R1flu_016398</name>
</gene>
<dbReference type="Proteomes" id="UP001605036">
    <property type="component" value="Unassembled WGS sequence"/>
</dbReference>
<dbReference type="PANTHER" id="PTHR11908:SF132">
    <property type="entry name" value="ALDEHYDE OXIDASE 1-RELATED"/>
    <property type="match status" value="1"/>
</dbReference>
<organism evidence="2 3">
    <name type="scientific">Riccia fluitans</name>
    <dbReference type="NCBI Taxonomy" id="41844"/>
    <lineage>
        <taxon>Eukaryota</taxon>
        <taxon>Viridiplantae</taxon>
        <taxon>Streptophyta</taxon>
        <taxon>Embryophyta</taxon>
        <taxon>Marchantiophyta</taxon>
        <taxon>Marchantiopsida</taxon>
        <taxon>Marchantiidae</taxon>
        <taxon>Marchantiales</taxon>
        <taxon>Ricciaceae</taxon>
        <taxon>Riccia</taxon>
    </lineage>
</organism>
<dbReference type="InterPro" id="IPR016208">
    <property type="entry name" value="Ald_Oxase/xanthine_DH-like"/>
</dbReference>
<evidence type="ECO:0000256" key="1">
    <source>
        <dbReference type="ARBA" id="ARBA00022505"/>
    </source>
</evidence>
<keyword evidence="3" id="KW-1185">Reference proteome</keyword>
<protein>
    <recommendedName>
        <fullName evidence="4">Xanthine dehydrogenase</fullName>
    </recommendedName>
</protein>
<dbReference type="SUPFAM" id="SSF47741">
    <property type="entry name" value="CO dehydrogenase ISP C-domain like"/>
    <property type="match status" value="1"/>
</dbReference>
<proteinExistence type="predicted"/>
<accession>A0ABD1YLQ5</accession>
<evidence type="ECO:0000313" key="3">
    <source>
        <dbReference type="Proteomes" id="UP001605036"/>
    </source>
</evidence>
<keyword evidence="1" id="KW-0500">Molybdenum</keyword>
<name>A0ABD1YLQ5_9MARC</name>
<comment type="caution">
    <text evidence="2">The sequence shown here is derived from an EMBL/GenBank/DDBJ whole genome shotgun (WGS) entry which is preliminary data.</text>
</comment>
<dbReference type="EMBL" id="JBHFFA010000004">
    <property type="protein sequence ID" value="KAL2631712.1"/>
    <property type="molecule type" value="Genomic_DNA"/>
</dbReference>